<dbReference type="PANTHER" id="PTHR33204">
    <property type="entry name" value="TRANSCRIPTIONAL REGULATOR, MARR FAMILY"/>
    <property type="match status" value="1"/>
</dbReference>
<organism evidence="5 6">
    <name type="scientific">Mangrovactinospora gilvigrisea</name>
    <dbReference type="NCBI Taxonomy" id="1428644"/>
    <lineage>
        <taxon>Bacteria</taxon>
        <taxon>Bacillati</taxon>
        <taxon>Actinomycetota</taxon>
        <taxon>Actinomycetes</taxon>
        <taxon>Kitasatosporales</taxon>
        <taxon>Streptomycetaceae</taxon>
        <taxon>Mangrovactinospora</taxon>
    </lineage>
</organism>
<accession>A0A1J7C162</accession>
<dbReference type="Gene3D" id="1.10.10.10">
    <property type="entry name" value="Winged helix-like DNA-binding domain superfamily/Winged helix DNA-binding domain"/>
    <property type="match status" value="1"/>
</dbReference>
<dbReference type="InterPro" id="IPR011991">
    <property type="entry name" value="ArsR-like_HTH"/>
</dbReference>
<dbReference type="PANTHER" id="PTHR33204:SF37">
    <property type="entry name" value="HTH-TYPE TRANSCRIPTIONAL REGULATOR YODB"/>
    <property type="match status" value="1"/>
</dbReference>
<dbReference type="AlphaFoldDB" id="A0A1J7C162"/>
<dbReference type="RefSeq" id="WP_071658740.1">
    <property type="nucleotide sequence ID" value="NZ_MLCF01000164.1"/>
</dbReference>
<evidence type="ECO:0000256" key="2">
    <source>
        <dbReference type="ARBA" id="ARBA00023125"/>
    </source>
</evidence>
<sequence length="133" mass="14835">MTEAQREREREWRHDVFGLMCPGRAVFTLLANKWTGLAINALADGPARFGDLRRRLEGISPKVLTQTLRRLEENGLVRREVFAEVPPRVEYALTPLGEGALEPLAALRTWIRANTGSFRADAPVLALGGEDAR</sequence>
<keyword evidence="2" id="KW-0238">DNA-binding</keyword>
<keyword evidence="1" id="KW-0805">Transcription regulation</keyword>
<keyword evidence="6" id="KW-1185">Reference proteome</keyword>
<evidence type="ECO:0000313" key="6">
    <source>
        <dbReference type="Proteomes" id="UP000243342"/>
    </source>
</evidence>
<gene>
    <name evidence="5" type="ORF">BIV57_22290</name>
</gene>
<keyword evidence="3" id="KW-0804">Transcription</keyword>
<dbReference type="InterPro" id="IPR036388">
    <property type="entry name" value="WH-like_DNA-bd_sf"/>
</dbReference>
<evidence type="ECO:0000256" key="1">
    <source>
        <dbReference type="ARBA" id="ARBA00023015"/>
    </source>
</evidence>
<dbReference type="InterPro" id="IPR002577">
    <property type="entry name" value="HTH_HxlR"/>
</dbReference>
<evidence type="ECO:0000256" key="3">
    <source>
        <dbReference type="ARBA" id="ARBA00023163"/>
    </source>
</evidence>
<dbReference type="GO" id="GO:0003677">
    <property type="term" value="F:DNA binding"/>
    <property type="evidence" value="ECO:0007669"/>
    <property type="project" value="UniProtKB-KW"/>
</dbReference>
<evidence type="ECO:0000259" key="4">
    <source>
        <dbReference type="PROSITE" id="PS51118"/>
    </source>
</evidence>
<feature type="domain" description="HTH hxlR-type" evidence="4">
    <location>
        <begin position="21"/>
        <end position="119"/>
    </location>
</feature>
<dbReference type="Pfam" id="PF01638">
    <property type="entry name" value="HxlR"/>
    <property type="match status" value="1"/>
</dbReference>
<protein>
    <submittedName>
        <fullName evidence="5">Transcriptional regulator</fullName>
    </submittedName>
</protein>
<evidence type="ECO:0000313" key="5">
    <source>
        <dbReference type="EMBL" id="OIV35308.1"/>
    </source>
</evidence>
<dbReference type="PROSITE" id="PS51118">
    <property type="entry name" value="HTH_HXLR"/>
    <property type="match status" value="1"/>
</dbReference>
<dbReference type="Proteomes" id="UP000243342">
    <property type="component" value="Unassembled WGS sequence"/>
</dbReference>
<reference evidence="5 6" key="1">
    <citation type="submission" date="2016-10" db="EMBL/GenBank/DDBJ databases">
        <title>Genome sequence of Streptomyces gilvigriseus MUSC 26.</title>
        <authorList>
            <person name="Lee L.-H."/>
            <person name="Ser H.-L."/>
        </authorList>
    </citation>
    <scope>NUCLEOTIDE SEQUENCE [LARGE SCALE GENOMIC DNA]</scope>
    <source>
        <strain evidence="5 6">MUSC 26</strain>
    </source>
</reference>
<dbReference type="CDD" id="cd00090">
    <property type="entry name" value="HTH_ARSR"/>
    <property type="match status" value="1"/>
</dbReference>
<dbReference type="EMBL" id="MLCF01000164">
    <property type="protein sequence ID" value="OIV35308.1"/>
    <property type="molecule type" value="Genomic_DNA"/>
</dbReference>
<dbReference type="SUPFAM" id="SSF46785">
    <property type="entry name" value="Winged helix' DNA-binding domain"/>
    <property type="match status" value="1"/>
</dbReference>
<dbReference type="STRING" id="1428644.BIV57_22290"/>
<dbReference type="InterPro" id="IPR036390">
    <property type="entry name" value="WH_DNA-bd_sf"/>
</dbReference>
<name>A0A1J7C162_9ACTN</name>
<dbReference type="OrthoDB" id="370168at2"/>
<comment type="caution">
    <text evidence="5">The sequence shown here is derived from an EMBL/GenBank/DDBJ whole genome shotgun (WGS) entry which is preliminary data.</text>
</comment>
<proteinExistence type="predicted"/>